<dbReference type="CDD" id="cd06223">
    <property type="entry name" value="PRTases_typeI"/>
    <property type="match status" value="1"/>
</dbReference>
<dbReference type="HOGENOM" id="CLU_054549_0_0_10"/>
<dbReference type="InterPro" id="IPR029057">
    <property type="entry name" value="PRTase-like"/>
</dbReference>
<dbReference type="eggNOG" id="COG1040">
    <property type="taxonomic scope" value="Bacteria"/>
</dbReference>
<dbReference type="PANTHER" id="PTHR47505:SF1">
    <property type="entry name" value="DNA UTILIZATION PROTEIN YHGH"/>
    <property type="match status" value="1"/>
</dbReference>
<keyword evidence="3" id="KW-0328">Glycosyltransferase</keyword>
<dbReference type="AlphaFoldDB" id="B3ENQ6"/>
<accession>B3ENQ6</accession>
<dbReference type="EMBL" id="CP001101">
    <property type="protein sequence ID" value="ACE05145.1"/>
    <property type="molecule type" value="Genomic_DNA"/>
</dbReference>
<dbReference type="KEGG" id="cpb:Cphamn1_2240"/>
<proteinExistence type="inferred from homology"/>
<name>B3ENQ6_CHLPB</name>
<dbReference type="SUPFAM" id="SSF53271">
    <property type="entry name" value="PRTase-like"/>
    <property type="match status" value="1"/>
</dbReference>
<sequence>MVMRDDILHLFYPCVCPGCGSQLYADAEGICPECISAFDAFGDADASGYAIMELFRRNYPDDTLSGKAWALYRFHKNDRLQRVIHAMKYEGVSSLGKVFGRFLGEMIAGCGGDDLYSCVVPVPLHRLKVFDRTYNQSEIIARSVASVLRKDFRNDLVVRKKYTRSQAGLSLQERLRNVRDAFEPSGRAVPKSILLVDDVLTTGATVSAVKNALESEGAEHISLATIALAG</sequence>
<gene>
    <name evidence="3" type="ordered locus">Cphamn1_2240</name>
</gene>
<keyword evidence="3" id="KW-0808">Transferase</keyword>
<evidence type="ECO:0000313" key="3">
    <source>
        <dbReference type="EMBL" id="ACE05145.1"/>
    </source>
</evidence>
<dbReference type="InterPro" id="IPR000836">
    <property type="entry name" value="PRTase_dom"/>
</dbReference>
<dbReference type="Gene3D" id="3.40.50.2020">
    <property type="match status" value="1"/>
</dbReference>
<evidence type="ECO:0000259" key="2">
    <source>
        <dbReference type="Pfam" id="PF00156"/>
    </source>
</evidence>
<feature type="domain" description="Phosphoribosyltransferase" evidence="2">
    <location>
        <begin position="139"/>
        <end position="227"/>
    </location>
</feature>
<dbReference type="GO" id="GO:0016757">
    <property type="term" value="F:glycosyltransferase activity"/>
    <property type="evidence" value="ECO:0007669"/>
    <property type="project" value="UniProtKB-KW"/>
</dbReference>
<dbReference type="Pfam" id="PF00156">
    <property type="entry name" value="Pribosyltran"/>
    <property type="match status" value="1"/>
</dbReference>
<dbReference type="STRING" id="331678.Cphamn1_2240"/>
<dbReference type="InterPro" id="IPR051910">
    <property type="entry name" value="ComF/GntX_DNA_util-trans"/>
</dbReference>
<comment type="similarity">
    <text evidence="1">Belongs to the ComF/GntX family.</text>
</comment>
<organism evidence="3">
    <name type="scientific">Chlorobium phaeobacteroides (strain BS1)</name>
    <dbReference type="NCBI Taxonomy" id="331678"/>
    <lineage>
        <taxon>Bacteria</taxon>
        <taxon>Pseudomonadati</taxon>
        <taxon>Chlorobiota</taxon>
        <taxon>Chlorobiia</taxon>
        <taxon>Chlorobiales</taxon>
        <taxon>Chlorobiaceae</taxon>
        <taxon>Chlorobium/Pelodictyon group</taxon>
        <taxon>Chlorobium</taxon>
    </lineage>
</organism>
<dbReference type="OrthoDB" id="9779910at2"/>
<protein>
    <submittedName>
        <fullName evidence="3">Phosphoribosyltransferase</fullName>
    </submittedName>
</protein>
<evidence type="ECO:0000256" key="1">
    <source>
        <dbReference type="ARBA" id="ARBA00008007"/>
    </source>
</evidence>
<dbReference type="PANTHER" id="PTHR47505">
    <property type="entry name" value="DNA UTILIZATION PROTEIN YHGH"/>
    <property type="match status" value="1"/>
</dbReference>
<reference evidence="3" key="1">
    <citation type="submission" date="2008-06" db="EMBL/GenBank/DDBJ databases">
        <title>Complete sequence of Chlorobium phaeobacteroides BS1.</title>
        <authorList>
            <consortium name="US DOE Joint Genome Institute"/>
            <person name="Lucas S."/>
            <person name="Copeland A."/>
            <person name="Lapidus A."/>
            <person name="Glavina del Rio T."/>
            <person name="Dalin E."/>
            <person name="Tice H."/>
            <person name="Bruce D."/>
            <person name="Goodwin L."/>
            <person name="Pitluck S."/>
            <person name="Schmutz J."/>
            <person name="Larimer F."/>
            <person name="Land M."/>
            <person name="Hauser L."/>
            <person name="Kyrpides N."/>
            <person name="Ovchinnikova G."/>
            <person name="Li T."/>
            <person name="Liu Z."/>
            <person name="Zhao F."/>
            <person name="Overmann J."/>
            <person name="Bryant D.A."/>
            <person name="Richardson P."/>
        </authorList>
    </citation>
    <scope>NUCLEOTIDE SEQUENCE [LARGE SCALE GENOMIC DNA]</scope>
    <source>
        <strain evidence="3">BS1</strain>
    </source>
</reference>